<dbReference type="InterPro" id="IPR058258">
    <property type="entry name" value="CcmS-like"/>
</dbReference>
<evidence type="ECO:0000313" key="3">
    <source>
        <dbReference type="Proteomes" id="UP000076761"/>
    </source>
</evidence>
<reference evidence="2 3" key="1">
    <citation type="journal article" date="2016" name="Mol. Biol. Evol.">
        <title>Comparative Genomics of Early-Diverging Mushroom-Forming Fungi Provides Insights into the Origins of Lignocellulose Decay Capabilities.</title>
        <authorList>
            <person name="Nagy L.G."/>
            <person name="Riley R."/>
            <person name="Tritt A."/>
            <person name="Adam C."/>
            <person name="Daum C."/>
            <person name="Floudas D."/>
            <person name="Sun H."/>
            <person name="Yadav J.S."/>
            <person name="Pangilinan J."/>
            <person name="Larsson K.H."/>
            <person name="Matsuura K."/>
            <person name="Barry K."/>
            <person name="Labutti K."/>
            <person name="Kuo R."/>
            <person name="Ohm R.A."/>
            <person name="Bhattacharya S.S."/>
            <person name="Shirouzu T."/>
            <person name="Yoshinaga Y."/>
            <person name="Martin F.M."/>
            <person name="Grigoriev I.V."/>
            <person name="Hibbett D.S."/>
        </authorList>
    </citation>
    <scope>NUCLEOTIDE SEQUENCE [LARGE SCALE GENOMIC DNA]</scope>
    <source>
        <strain evidence="2 3">HHB14362 ss-1</strain>
    </source>
</reference>
<evidence type="ECO:0000313" key="2">
    <source>
        <dbReference type="EMBL" id="KZT24109.1"/>
    </source>
</evidence>
<dbReference type="OrthoDB" id="3184230at2759"/>
<feature type="domain" description="CcmS related" evidence="1">
    <location>
        <begin position="11"/>
        <end position="140"/>
    </location>
</feature>
<dbReference type="STRING" id="1314782.A0A165RPQ6"/>
<protein>
    <recommendedName>
        <fullName evidence="1">CcmS related domain-containing protein</fullName>
    </recommendedName>
</protein>
<accession>A0A165RPQ6</accession>
<dbReference type="Proteomes" id="UP000076761">
    <property type="component" value="Unassembled WGS sequence"/>
</dbReference>
<dbReference type="EMBL" id="KV425580">
    <property type="protein sequence ID" value="KZT24109.1"/>
    <property type="molecule type" value="Genomic_DNA"/>
</dbReference>
<gene>
    <name evidence="2" type="ORF">NEOLEDRAFT_1242808</name>
</gene>
<keyword evidence="3" id="KW-1185">Reference proteome</keyword>
<evidence type="ECO:0000259" key="1">
    <source>
        <dbReference type="Pfam" id="PF26617"/>
    </source>
</evidence>
<dbReference type="Pfam" id="PF26617">
    <property type="entry name" value="CcmS-like"/>
    <property type="match status" value="1"/>
</dbReference>
<name>A0A165RPQ6_9AGAM</name>
<dbReference type="AlphaFoldDB" id="A0A165RPQ6"/>
<proteinExistence type="predicted"/>
<organism evidence="2 3">
    <name type="scientific">Neolentinus lepideus HHB14362 ss-1</name>
    <dbReference type="NCBI Taxonomy" id="1314782"/>
    <lineage>
        <taxon>Eukaryota</taxon>
        <taxon>Fungi</taxon>
        <taxon>Dikarya</taxon>
        <taxon>Basidiomycota</taxon>
        <taxon>Agaricomycotina</taxon>
        <taxon>Agaricomycetes</taxon>
        <taxon>Gloeophyllales</taxon>
        <taxon>Gloeophyllaceae</taxon>
        <taxon>Neolentinus</taxon>
    </lineage>
</organism>
<sequence length="173" mass="19748">MDDVMTRLEELRPAIYGRHAPATQRIVLCPLDGRDADCMAARTFANNLDFADVTRYAVEKFLETGDKGGVVFNIKYPYMDSPTYSRLFWIPRASWVSSLHPVLARDVTEYDPAGVALLFFALPSEDGLSMKLWSRQLMFHMDPLIGPEVARAKETWSRNISRWARGSLFEPQE</sequence>
<dbReference type="InParanoid" id="A0A165RPQ6"/>